<dbReference type="PRINTS" id="PR00177">
    <property type="entry name" value="NMDARECEPTOR"/>
</dbReference>
<evidence type="ECO:0000256" key="19">
    <source>
        <dbReference type="SAM" id="Phobius"/>
    </source>
</evidence>
<gene>
    <name evidence="23" type="ORF">PHYEVI_LOCUS4301</name>
</gene>
<comment type="subcellular location">
    <subcellularLocation>
        <location evidence="15">Postsynaptic cell membrane</location>
        <topology evidence="15">Multi-pass membrane protein</topology>
    </subcellularLocation>
</comment>
<dbReference type="GO" id="GO:0007166">
    <property type="term" value="P:cell surface receptor signaling pathway"/>
    <property type="evidence" value="ECO:0007669"/>
    <property type="project" value="UniProtKB-ARBA"/>
</dbReference>
<organism evidence="23 24">
    <name type="scientific">Phyllotreta striolata</name>
    <name type="common">Striped flea beetle</name>
    <name type="synonym">Crioceris striolata</name>
    <dbReference type="NCBI Taxonomy" id="444603"/>
    <lineage>
        <taxon>Eukaryota</taxon>
        <taxon>Metazoa</taxon>
        <taxon>Ecdysozoa</taxon>
        <taxon>Arthropoda</taxon>
        <taxon>Hexapoda</taxon>
        <taxon>Insecta</taxon>
        <taxon>Pterygota</taxon>
        <taxon>Neoptera</taxon>
        <taxon>Endopterygota</taxon>
        <taxon>Coleoptera</taxon>
        <taxon>Polyphaga</taxon>
        <taxon>Cucujiformia</taxon>
        <taxon>Chrysomeloidea</taxon>
        <taxon>Chrysomelidae</taxon>
        <taxon>Galerucinae</taxon>
        <taxon>Alticini</taxon>
        <taxon>Phyllotreta</taxon>
    </lineage>
</organism>
<evidence type="ECO:0000256" key="14">
    <source>
        <dbReference type="ARBA" id="ARBA00023303"/>
    </source>
</evidence>
<feature type="binding site" evidence="16">
    <location>
        <position position="528"/>
    </location>
    <ligand>
        <name>L-glutamate</name>
        <dbReference type="ChEBI" id="CHEBI:29985"/>
    </ligand>
</feature>
<keyword evidence="24" id="KW-1185">Reference proteome</keyword>
<dbReference type="FunFam" id="3.40.190.10:FF:000001">
    <property type="entry name" value="Glutamate receptor ionotropic, kainate 2"/>
    <property type="match status" value="1"/>
</dbReference>
<feature type="transmembrane region" description="Helical" evidence="19">
    <location>
        <begin position="575"/>
        <end position="593"/>
    </location>
</feature>
<evidence type="ECO:0000256" key="13">
    <source>
        <dbReference type="ARBA" id="ARBA00023286"/>
    </source>
</evidence>
<feature type="transmembrane region" description="Helical" evidence="19">
    <location>
        <begin position="844"/>
        <end position="866"/>
    </location>
</feature>
<dbReference type="InterPro" id="IPR015683">
    <property type="entry name" value="Ionotropic_Glu_rcpt"/>
</dbReference>
<evidence type="ECO:0000256" key="17">
    <source>
        <dbReference type="PIRSR" id="PIRSR601508-2"/>
    </source>
</evidence>
<dbReference type="GO" id="GO:0022824">
    <property type="term" value="F:transmitter-gated monoatomic ion channel activity"/>
    <property type="evidence" value="ECO:0007669"/>
    <property type="project" value="UniProtKB-ARBA"/>
</dbReference>
<evidence type="ECO:0000313" key="23">
    <source>
        <dbReference type="EMBL" id="CAG9857904.1"/>
    </source>
</evidence>
<dbReference type="GO" id="GO:0045211">
    <property type="term" value="C:postsynaptic membrane"/>
    <property type="evidence" value="ECO:0007669"/>
    <property type="project" value="UniProtKB-SubCell"/>
</dbReference>
<evidence type="ECO:0000256" key="16">
    <source>
        <dbReference type="PIRSR" id="PIRSR601508-1"/>
    </source>
</evidence>
<dbReference type="InterPro" id="IPR001508">
    <property type="entry name" value="Iono_Glu_rcpt_met"/>
</dbReference>
<dbReference type="FunFam" id="3.40.50.2300:FF:000186">
    <property type="entry name" value="Glutamate receptor 1"/>
    <property type="match status" value="1"/>
</dbReference>
<dbReference type="SMART" id="SM00079">
    <property type="entry name" value="PBPe"/>
    <property type="match status" value="1"/>
</dbReference>
<evidence type="ECO:0000256" key="6">
    <source>
        <dbReference type="ARBA" id="ARBA00022989"/>
    </source>
</evidence>
<evidence type="ECO:0000256" key="10">
    <source>
        <dbReference type="ARBA" id="ARBA00023170"/>
    </source>
</evidence>
<feature type="domain" description="Ionotropic glutamate receptor L-glutamate and glycine-binding" evidence="22">
    <location>
        <begin position="451"/>
        <end position="519"/>
    </location>
</feature>
<evidence type="ECO:0000256" key="4">
    <source>
        <dbReference type="ARBA" id="ARBA00022692"/>
    </source>
</evidence>
<feature type="disulfide bond" evidence="18">
    <location>
        <begin position="770"/>
        <end position="825"/>
    </location>
</feature>
<dbReference type="FunFam" id="3.40.190.10:FF:000087">
    <property type="entry name" value="glutamate receptor 4 isoform X2"/>
    <property type="match status" value="1"/>
</dbReference>
<protein>
    <recommendedName>
        <fullName evidence="25">Glutamate receptor 1-like</fullName>
    </recommendedName>
</protein>
<dbReference type="SUPFAM" id="SSF53850">
    <property type="entry name" value="Periplasmic binding protein-like II"/>
    <property type="match status" value="1"/>
</dbReference>
<keyword evidence="7" id="KW-0770">Synapse</keyword>
<feature type="binding site" evidence="16">
    <location>
        <position position="757"/>
    </location>
    <ligand>
        <name>L-glutamate</name>
        <dbReference type="ChEBI" id="CHEBI:29985"/>
    </ligand>
</feature>
<feature type="binding site" evidence="16">
    <location>
        <position position="708"/>
    </location>
    <ligand>
        <name>L-glutamate</name>
        <dbReference type="ChEBI" id="CHEBI:29985"/>
    </ligand>
</feature>
<dbReference type="SUPFAM" id="SSF53822">
    <property type="entry name" value="Periplasmic binding protein-like I"/>
    <property type="match status" value="1"/>
</dbReference>
<dbReference type="CDD" id="cd13715">
    <property type="entry name" value="PBP2_iGluR_AMPA"/>
    <property type="match status" value="1"/>
</dbReference>
<feature type="chain" id="PRO_5040198185" description="Glutamate receptor 1-like" evidence="20">
    <location>
        <begin position="22"/>
        <end position="930"/>
    </location>
</feature>
<dbReference type="Proteomes" id="UP001153712">
    <property type="component" value="Chromosome 15"/>
</dbReference>
<dbReference type="SMART" id="SM00918">
    <property type="entry name" value="Lig_chan-Glu_bd"/>
    <property type="match status" value="1"/>
</dbReference>
<reference evidence="23" key="1">
    <citation type="submission" date="2022-01" db="EMBL/GenBank/DDBJ databases">
        <authorList>
            <person name="King R."/>
        </authorList>
    </citation>
    <scope>NUCLEOTIDE SEQUENCE</scope>
</reference>
<dbReference type="CDD" id="cd06380">
    <property type="entry name" value="PBP1_iGluR_AMPA"/>
    <property type="match status" value="1"/>
</dbReference>
<feature type="signal peptide" evidence="20">
    <location>
        <begin position="1"/>
        <end position="21"/>
    </location>
</feature>
<evidence type="ECO:0008006" key="25">
    <source>
        <dbReference type="Google" id="ProtNLM"/>
    </source>
</evidence>
<evidence type="ECO:0000256" key="12">
    <source>
        <dbReference type="ARBA" id="ARBA00023257"/>
    </source>
</evidence>
<evidence type="ECO:0000256" key="7">
    <source>
        <dbReference type="ARBA" id="ARBA00023018"/>
    </source>
</evidence>
<dbReference type="PANTHER" id="PTHR18966">
    <property type="entry name" value="IONOTROPIC GLUTAMATE RECEPTOR"/>
    <property type="match status" value="1"/>
</dbReference>
<keyword evidence="4 19" id="KW-0812">Transmembrane</keyword>
<dbReference type="Pfam" id="PF01094">
    <property type="entry name" value="ANF_receptor"/>
    <property type="match status" value="1"/>
</dbReference>
<feature type="transmembrane region" description="Helical" evidence="19">
    <location>
        <begin position="656"/>
        <end position="679"/>
    </location>
</feature>
<keyword evidence="8" id="KW-0406">Ion transport</keyword>
<keyword evidence="14" id="KW-0407">Ion channel</keyword>
<keyword evidence="18" id="KW-1015">Disulfide bond</keyword>
<keyword evidence="6 19" id="KW-1133">Transmembrane helix</keyword>
<evidence type="ECO:0000259" key="22">
    <source>
        <dbReference type="SMART" id="SM00918"/>
    </source>
</evidence>
<dbReference type="Gene3D" id="3.40.50.2300">
    <property type="match status" value="2"/>
</dbReference>
<dbReference type="Gene3D" id="3.40.190.10">
    <property type="entry name" value="Periplasmic binding protein-like II"/>
    <property type="match status" value="2"/>
</dbReference>
<dbReference type="AlphaFoldDB" id="A0A9N9TK99"/>
<keyword evidence="10" id="KW-0675">Receptor</keyword>
<keyword evidence="9 19" id="KW-0472">Membrane</keyword>
<evidence type="ECO:0000256" key="20">
    <source>
        <dbReference type="SAM" id="SignalP"/>
    </source>
</evidence>
<keyword evidence="12" id="KW-0628">Postsynaptic cell membrane</keyword>
<keyword evidence="3" id="KW-1003">Cell membrane</keyword>
<evidence type="ECO:0000256" key="11">
    <source>
        <dbReference type="ARBA" id="ARBA00023180"/>
    </source>
</evidence>
<keyword evidence="13" id="KW-1071">Ligand-gated ion channel</keyword>
<dbReference type="InterPro" id="IPR028082">
    <property type="entry name" value="Peripla_BP_I"/>
</dbReference>
<evidence type="ECO:0000256" key="8">
    <source>
        <dbReference type="ARBA" id="ARBA00023065"/>
    </source>
</evidence>
<dbReference type="Pfam" id="PF10613">
    <property type="entry name" value="Lig_chan-Glu_bd"/>
    <property type="match status" value="1"/>
</dbReference>
<dbReference type="OrthoDB" id="5984008at2759"/>
<dbReference type="InterPro" id="IPR001828">
    <property type="entry name" value="ANF_lig-bd_rcpt"/>
</dbReference>
<dbReference type="FunFam" id="1.10.287.70:FF:000067">
    <property type="entry name" value="glutamate receptor 2 isoform X1"/>
    <property type="match status" value="1"/>
</dbReference>
<evidence type="ECO:0000256" key="15">
    <source>
        <dbReference type="ARBA" id="ARBA00034104"/>
    </source>
</evidence>
<dbReference type="SUPFAM" id="SSF81324">
    <property type="entry name" value="Voltage-gated potassium channels"/>
    <property type="match status" value="1"/>
</dbReference>
<keyword evidence="5 20" id="KW-0732">Signal</keyword>
<feature type="site" description="Crucial to convey clamshell closure to channel opening" evidence="17">
    <location>
        <position position="686"/>
    </location>
</feature>
<dbReference type="Pfam" id="PF00060">
    <property type="entry name" value="Lig_chan"/>
    <property type="match status" value="1"/>
</dbReference>
<evidence type="ECO:0000256" key="2">
    <source>
        <dbReference type="ARBA" id="ARBA00022448"/>
    </source>
</evidence>
<comment type="similarity">
    <text evidence="1">Belongs to the glutamate-gated ion channel (TC 1.A.10.1) family.</text>
</comment>
<dbReference type="InterPro" id="IPR019594">
    <property type="entry name" value="Glu/Gly-bd"/>
</dbReference>
<accession>A0A9N9TK99</accession>
<name>A0A9N9TK99_PHYSR</name>
<evidence type="ECO:0000256" key="18">
    <source>
        <dbReference type="PIRSR" id="PIRSR601508-3"/>
    </source>
</evidence>
<evidence type="ECO:0000256" key="5">
    <source>
        <dbReference type="ARBA" id="ARBA00022729"/>
    </source>
</evidence>
<feature type="binding site" evidence="16">
    <location>
        <position position="530"/>
    </location>
    <ligand>
        <name>L-glutamate</name>
        <dbReference type="ChEBI" id="CHEBI:29985"/>
    </ligand>
</feature>
<dbReference type="Gene3D" id="1.10.287.70">
    <property type="match status" value="1"/>
</dbReference>
<sequence length="930" mass="105466">MGSANFGLGVVFVTFVSGILASAEKIPLGAIFEQGTDDVQTAFKFAMLQHNQNVSSRKFEFQAYVDVINTADAFKLSRLICTQFSRGVYSMLGAVSPDSFDTLHSYSNTFQMPFVTPWFPEKVLAPSSGFMDYAVSMRPEYHKAIIDTVKYYGWRQIIYLYDSNDGLLRLQQIYQSLTPGGEMFQVQTVRRITNVSEALVFLRGIEEQSRWSNKYVVLDCSTETAKEIVVGHVRDISLGRRNYHYLLSGLVMDERWESEVVEYGAINITGFRIVDSYKPYVKDFLEGWKRLDPAQSPGAGKDSVSAQAALMYDAVFVLVEAFNKVLRKKPDLFRTNVRRGIAFNGTTKSLDCNTNGNWVTPWEHGDKISRFLRKIEIEGLTGEIRFSDEGRRQNYTLHVVEMTVNSAMVKVAEWSDIAGFNPVAAKYVRLKANAHIERNKTYIVTTIVEEPYIMLRKPEPGENLSGNDRFEGYCKDLANLIAQRLGINYEIRIVKDGKYGTENHEVKGGWDGMVGELVRQEADMAIAPITITSERERVIDFSKPFMSLGISIMIKKPMKQKPGVFSFLNPLSKEIWVSILFAYIGVSIVLFVVSRFSPYEWRLLHLSADSRDPNNGQTAMSNDFTMVNSLWFSLAAFMQQGGELSPRSMSGRIVGACWWFFTLILISSYTANLAAFLTVERMVTPINSPEDLASQTEVEYGTLFHGATWDFFRRSQLSPYSKMWEFMNSRKHVFVRTYDEGIKRVRSSKGKFALLIESPKNDYTNEREPCDTMKVGRNFDAKGFGIATPLGSPLRDAVNLAVLALKEDGELTKLKNRWWYDRTECLRDKQDSTRSELSLSNVAGIFYILIAGLFVAMAVALLEFCWKSHTDSKRAKIPLGDAMKAKARLTIGACRDYDNGRRERCPRHLGDSAQNTLSKQRKRSQGYIVI</sequence>
<keyword evidence="2" id="KW-0813">Transport</keyword>
<dbReference type="EMBL" id="OU900108">
    <property type="protein sequence ID" value="CAG9857904.1"/>
    <property type="molecule type" value="Genomic_DNA"/>
</dbReference>
<evidence type="ECO:0000313" key="24">
    <source>
        <dbReference type="Proteomes" id="UP001153712"/>
    </source>
</evidence>
<evidence type="ECO:0000256" key="3">
    <source>
        <dbReference type="ARBA" id="ARBA00022475"/>
    </source>
</evidence>
<evidence type="ECO:0000259" key="21">
    <source>
        <dbReference type="SMART" id="SM00079"/>
    </source>
</evidence>
<evidence type="ECO:0000256" key="9">
    <source>
        <dbReference type="ARBA" id="ARBA00023136"/>
    </source>
</evidence>
<feature type="binding site" evidence="16">
    <location>
        <position position="535"/>
    </location>
    <ligand>
        <name>L-glutamate</name>
        <dbReference type="ChEBI" id="CHEBI:29985"/>
    </ligand>
</feature>
<keyword evidence="11" id="KW-0325">Glycoprotein</keyword>
<proteinExistence type="inferred from homology"/>
<dbReference type="InterPro" id="IPR001320">
    <property type="entry name" value="Iontro_rcpt_C"/>
</dbReference>
<feature type="domain" description="Ionotropic glutamate receptor C-terminal" evidence="21">
    <location>
        <begin position="441"/>
        <end position="821"/>
    </location>
</feature>
<evidence type="ECO:0000256" key="1">
    <source>
        <dbReference type="ARBA" id="ARBA00008685"/>
    </source>
</evidence>
<feature type="site" description="Interaction with the cone snail toxin Con-ikot-ikot" evidence="17">
    <location>
        <position position="713"/>
    </location>
</feature>